<protein>
    <recommendedName>
        <fullName evidence="6">MORN repeat variant</fullName>
    </recommendedName>
</protein>
<keyword evidence="4" id="KW-1185">Reference proteome</keyword>
<proteinExistence type="predicted"/>
<dbReference type="EMBL" id="FLRB01000011">
    <property type="protein sequence ID" value="SBT21105.1"/>
    <property type="molecule type" value="Genomic_DNA"/>
</dbReference>
<evidence type="ECO:0000313" key="3">
    <source>
        <dbReference type="EMBL" id="SBT21105.1"/>
    </source>
</evidence>
<organism evidence="2 5">
    <name type="scientific">Marinomonas gallaica</name>
    <dbReference type="NCBI Taxonomy" id="1806667"/>
    <lineage>
        <taxon>Bacteria</taxon>
        <taxon>Pseudomonadati</taxon>
        <taxon>Pseudomonadota</taxon>
        <taxon>Gammaproteobacteria</taxon>
        <taxon>Oceanospirillales</taxon>
        <taxon>Oceanospirillaceae</taxon>
        <taxon>Marinomonas</taxon>
    </lineage>
</organism>
<reference evidence="2 5" key="2">
    <citation type="submission" date="2016-06" db="EMBL/GenBank/DDBJ databases">
        <authorList>
            <person name="Kjaerup R.B."/>
            <person name="Dalgaard T.S."/>
            <person name="Juul-Madsen H.R."/>
        </authorList>
    </citation>
    <scope>NUCLEOTIDE SEQUENCE [LARGE SCALE GENOMIC DNA]</scope>
    <source>
        <strain evidence="2 5">CECT 5115</strain>
    </source>
</reference>
<evidence type="ECO:0000313" key="4">
    <source>
        <dbReference type="Proteomes" id="UP000092840"/>
    </source>
</evidence>
<gene>
    <name evidence="2" type="ORF">MGA5115_00131</name>
    <name evidence="3" type="ORF">MGA5116_01692</name>
</gene>
<dbReference type="Proteomes" id="UP000092840">
    <property type="component" value="Unassembled WGS sequence"/>
</dbReference>
<feature type="signal peptide" evidence="1">
    <location>
        <begin position="1"/>
        <end position="19"/>
    </location>
</feature>
<keyword evidence="1" id="KW-0732">Signal</keyword>
<evidence type="ECO:0000256" key="1">
    <source>
        <dbReference type="SAM" id="SignalP"/>
    </source>
</evidence>
<evidence type="ECO:0000313" key="5">
    <source>
        <dbReference type="Proteomes" id="UP000092871"/>
    </source>
</evidence>
<dbReference type="Proteomes" id="UP000092871">
    <property type="component" value="Unassembled WGS sequence"/>
</dbReference>
<accession>A0A1C3JLT3</accession>
<dbReference type="RefSeq" id="WP_067030250.1">
    <property type="nucleotide sequence ID" value="NZ_FLRA01000001.1"/>
</dbReference>
<evidence type="ECO:0000313" key="2">
    <source>
        <dbReference type="EMBL" id="SBT16057.1"/>
    </source>
</evidence>
<dbReference type="EMBL" id="FLRA01000001">
    <property type="protein sequence ID" value="SBT16057.1"/>
    <property type="molecule type" value="Genomic_DNA"/>
</dbReference>
<sequence>MFKQYAVIALTLCSTQVIAQASKTVIGEAFDTQSNELLYVEKHRYVQGDKHEVKYYDPQGKLFAQKLLNYGDYEQAPEFEQTNDLRGEWIKVTEQGSKIKVEYRETSDAVVFDKRFDVNDDLLVDAGFDRYVKKHWNELVNLKQKRSIDYLVPSRLTTVGFDVSKVDCLAGTVEPAVCFQIAPTSWWVSLAVDPITVAYDPDSHNLLRFNGRGNIASASGSYQTVDIHYQYPNAE</sequence>
<feature type="chain" id="PRO_5008676837" description="MORN repeat variant" evidence="1">
    <location>
        <begin position="20"/>
        <end position="235"/>
    </location>
</feature>
<name>A0A1C3JLT3_9GAMM</name>
<dbReference type="OrthoDB" id="1491713at2"/>
<reference evidence="3 4" key="1">
    <citation type="submission" date="2016-06" db="EMBL/GenBank/DDBJ databases">
        <authorList>
            <person name="Rodrigo-Torres L."/>
            <person name="Arahal D.R."/>
        </authorList>
    </citation>
    <scope>NUCLEOTIDE SEQUENCE [LARGE SCALE GENOMIC DNA]</scope>
    <source>
        <strain evidence="3 4">CECT 5116</strain>
    </source>
</reference>
<evidence type="ECO:0008006" key="6">
    <source>
        <dbReference type="Google" id="ProtNLM"/>
    </source>
</evidence>
<dbReference type="AlphaFoldDB" id="A0A1C3JLT3"/>